<organism evidence="8 9">
    <name type="scientific">Parazoarcus communis</name>
    <dbReference type="NCBI Taxonomy" id="41977"/>
    <lineage>
        <taxon>Bacteria</taxon>
        <taxon>Pseudomonadati</taxon>
        <taxon>Pseudomonadota</taxon>
        <taxon>Betaproteobacteria</taxon>
        <taxon>Rhodocyclales</taxon>
        <taxon>Zoogloeaceae</taxon>
        <taxon>Parazoarcus</taxon>
    </lineage>
</organism>
<dbReference type="GO" id="GO:0036376">
    <property type="term" value="P:sodium ion export across plasma membrane"/>
    <property type="evidence" value="ECO:0007669"/>
    <property type="project" value="InterPro"/>
</dbReference>
<keyword evidence="3 7" id="KW-0812">Transmembrane</keyword>
<evidence type="ECO:0000313" key="8">
    <source>
        <dbReference type="EMBL" id="AWI75688.1"/>
    </source>
</evidence>
<evidence type="ECO:0000313" key="9">
    <source>
        <dbReference type="Proteomes" id="UP000244930"/>
    </source>
</evidence>
<keyword evidence="9" id="KW-1185">Reference proteome</keyword>
<keyword evidence="4 7" id="KW-1133">Transmembrane helix</keyword>
<dbReference type="Pfam" id="PF04277">
    <property type="entry name" value="OAD_gamma"/>
    <property type="match status" value="1"/>
</dbReference>
<keyword evidence="5 7" id="KW-0472">Membrane</keyword>
<protein>
    <submittedName>
        <fullName evidence="8">Uncharacterized protein</fullName>
    </submittedName>
</protein>
<evidence type="ECO:0000256" key="1">
    <source>
        <dbReference type="ARBA" id="ARBA00004236"/>
    </source>
</evidence>
<comment type="subcellular location">
    <subcellularLocation>
        <location evidence="1">Cell membrane</location>
    </subcellularLocation>
</comment>
<sequence length="143" mass="14758">MSVTDTLAFILTGFSVVLIALSLLWLVSALIGRLFAAAAPRPAAVAAVAPPAAGPTPAAPGIPAAHVAAITAAVAVMTGGRGRVVSVRAPAHLAVTWAREGRTEQFSSHRVRWDWAIPGPPHVDQDAPPQDPAPVQPPVNRHQ</sequence>
<evidence type="ECO:0000256" key="7">
    <source>
        <dbReference type="SAM" id="Phobius"/>
    </source>
</evidence>
<reference evidence="8 9" key="1">
    <citation type="submission" date="2017-06" db="EMBL/GenBank/DDBJ databases">
        <title>Azoarcus.</title>
        <authorList>
            <person name="Woo J.-H."/>
            <person name="Kim H.-S."/>
        </authorList>
    </citation>
    <scope>NUCLEOTIDE SEQUENCE [LARGE SCALE GENOMIC DNA]</scope>
    <source>
        <strain evidence="8 9">TSPY31</strain>
    </source>
</reference>
<feature type="region of interest" description="Disordered" evidence="6">
    <location>
        <begin position="117"/>
        <end position="143"/>
    </location>
</feature>
<dbReference type="KEGG" id="acom:CEW83_11070"/>
<proteinExistence type="predicted"/>
<name>A0A2U8GQE9_9RHOO</name>
<accession>A0A2U8GQE9</accession>
<dbReference type="EMBL" id="CP022187">
    <property type="protein sequence ID" value="AWI75688.1"/>
    <property type="molecule type" value="Genomic_DNA"/>
</dbReference>
<dbReference type="AlphaFoldDB" id="A0A2U8GQE9"/>
<dbReference type="InterPro" id="IPR005899">
    <property type="entry name" value="Na_pump_deCOase"/>
</dbReference>
<evidence type="ECO:0000256" key="5">
    <source>
        <dbReference type="ARBA" id="ARBA00023136"/>
    </source>
</evidence>
<evidence type="ECO:0000256" key="2">
    <source>
        <dbReference type="ARBA" id="ARBA00022475"/>
    </source>
</evidence>
<evidence type="ECO:0000256" key="3">
    <source>
        <dbReference type="ARBA" id="ARBA00022692"/>
    </source>
</evidence>
<keyword evidence="2" id="KW-1003">Cell membrane</keyword>
<dbReference type="GO" id="GO:0005886">
    <property type="term" value="C:plasma membrane"/>
    <property type="evidence" value="ECO:0007669"/>
    <property type="project" value="UniProtKB-SubCell"/>
</dbReference>
<feature type="transmembrane region" description="Helical" evidence="7">
    <location>
        <begin position="6"/>
        <end position="31"/>
    </location>
</feature>
<dbReference type="GO" id="GO:0015081">
    <property type="term" value="F:sodium ion transmembrane transporter activity"/>
    <property type="evidence" value="ECO:0007669"/>
    <property type="project" value="InterPro"/>
</dbReference>
<gene>
    <name evidence="8" type="ORF">CEW83_11070</name>
</gene>
<evidence type="ECO:0000256" key="4">
    <source>
        <dbReference type="ARBA" id="ARBA00022989"/>
    </source>
</evidence>
<evidence type="ECO:0000256" key="6">
    <source>
        <dbReference type="SAM" id="MobiDB-lite"/>
    </source>
</evidence>
<dbReference type="Proteomes" id="UP000244930">
    <property type="component" value="Chromosome"/>
</dbReference>
<dbReference type="RefSeq" id="WP_108949393.1">
    <property type="nucleotide sequence ID" value="NZ_CP022187.1"/>
</dbReference>